<dbReference type="Pfam" id="PF00133">
    <property type="entry name" value="tRNA-synt_1"/>
    <property type="match status" value="1"/>
</dbReference>
<comment type="subunit">
    <text evidence="2 13">Monomer.</text>
</comment>
<dbReference type="GO" id="GO:0002161">
    <property type="term" value="F:aminoacyl-tRNA deacylase activity"/>
    <property type="evidence" value="ECO:0007669"/>
    <property type="project" value="InterPro"/>
</dbReference>
<dbReference type="HOGENOM" id="CLU_001493_0_2_6"/>
<keyword evidence="18" id="KW-1185">Reference proteome</keyword>
<dbReference type="RefSeq" id="WP_013817172.1">
    <property type="nucleotide sequence ID" value="NC_015572.1"/>
</dbReference>
<dbReference type="PROSITE" id="PS00178">
    <property type="entry name" value="AA_TRNA_LIGASE_I"/>
    <property type="match status" value="1"/>
</dbReference>
<dbReference type="FunFam" id="1.10.287.380:FF:000001">
    <property type="entry name" value="Valine--tRNA ligase"/>
    <property type="match status" value="1"/>
</dbReference>
<dbReference type="GO" id="GO:0006438">
    <property type="term" value="P:valyl-tRNA aminoacylation"/>
    <property type="evidence" value="ECO:0007669"/>
    <property type="project" value="UniProtKB-UniRule"/>
</dbReference>
<dbReference type="InterPro" id="IPR001412">
    <property type="entry name" value="aa-tRNA-synth_I_CS"/>
</dbReference>
<comment type="domain">
    <text evidence="13">ValRS has two distinct active sites: one for aminoacylation and one for editing. The misactivated threonine is translocated from the active site to the editing site.</text>
</comment>
<evidence type="ECO:0000256" key="3">
    <source>
        <dbReference type="ARBA" id="ARBA00022490"/>
    </source>
</evidence>
<dbReference type="SUPFAM" id="SSF52374">
    <property type="entry name" value="Nucleotidylyl transferase"/>
    <property type="match status" value="1"/>
</dbReference>
<dbReference type="AlphaFoldDB" id="G0A288"/>
<gene>
    <name evidence="13" type="primary">valS</name>
    <name evidence="17" type="ordered locus">Metme_0456</name>
</gene>
<evidence type="ECO:0000256" key="7">
    <source>
        <dbReference type="ARBA" id="ARBA00022917"/>
    </source>
</evidence>
<dbReference type="InterPro" id="IPR033705">
    <property type="entry name" value="Anticodon_Ia_Val"/>
</dbReference>
<comment type="subcellular location">
    <subcellularLocation>
        <location evidence="1 13">Cytoplasm</location>
    </subcellularLocation>
</comment>
<comment type="function">
    <text evidence="11 13">Catalyzes the attachment of valine to tRNA(Val). As ValRS can inadvertently accommodate and process structurally similar amino acids such as threonine, to avoid such errors, it has a 'posttransfer' editing activity that hydrolyzes mischarged Thr-tRNA(Val) in a tRNA-dependent manner.</text>
</comment>
<keyword evidence="3 13" id="KW-0963">Cytoplasm</keyword>
<comment type="catalytic activity">
    <reaction evidence="10 13">
        <text>tRNA(Val) + L-valine + ATP = L-valyl-tRNA(Val) + AMP + diphosphate</text>
        <dbReference type="Rhea" id="RHEA:10704"/>
        <dbReference type="Rhea" id="RHEA-COMP:9672"/>
        <dbReference type="Rhea" id="RHEA-COMP:9708"/>
        <dbReference type="ChEBI" id="CHEBI:30616"/>
        <dbReference type="ChEBI" id="CHEBI:33019"/>
        <dbReference type="ChEBI" id="CHEBI:57762"/>
        <dbReference type="ChEBI" id="CHEBI:78442"/>
        <dbReference type="ChEBI" id="CHEBI:78537"/>
        <dbReference type="ChEBI" id="CHEBI:456215"/>
        <dbReference type="EC" id="6.1.1.9"/>
    </reaction>
</comment>
<dbReference type="Proteomes" id="UP000008888">
    <property type="component" value="Chromosome"/>
</dbReference>
<dbReference type="SUPFAM" id="SSF47323">
    <property type="entry name" value="Anticodon-binding domain of a subclass of class I aminoacyl-tRNA synthetases"/>
    <property type="match status" value="1"/>
</dbReference>
<dbReference type="PANTHER" id="PTHR11946">
    <property type="entry name" value="VALYL-TRNA SYNTHETASES"/>
    <property type="match status" value="1"/>
</dbReference>
<comment type="domain">
    <text evidence="13">The C-terminal coiled-coil domain is crucial for aminoacylation activity.</text>
</comment>
<dbReference type="EC" id="6.1.1.9" evidence="13"/>
<sequence length="935" mass="106669">MEKTYSPHAIEQRWYQLWEQSGYFAANRDAASYCIMIPPPNVTGSLHMGHAFQDTIMDALTRYHRMKGYNALWQPGTDHAGIATQMVVERLINADGKTRHDYGRDAFIEKIWEWKEESGGTITRQLRRMGSSLDWQKERFTMDDGMSAAVQEVFIKLYEEGLIYRGKRLVNWDPVLHTAVSDLEVLSEEENGSMWYMRYPLTNGSGHILVATTRPETMLGDAAVAIHPEDERYKHLLGEFVELPLTGRRIPIIADEYVDPEFGTGCVKITPAHDFNDYEVWSRHKNISAIADLPHGGLINVFTVDAAVRGNDDEYNLIPEAYVGLDRFEARKKIVADLDSQGLLEKIADHKLMVPRGDRTGAVIEPFLTNQWYVKIAPLAKPAIEAVETGAIKFVPDNWKNTYFEWMRNIQDWCISRQIWWGHRIPAWYDDQGNTYVAHSAQEIREKHGLAADYPLHQDEDVLDTWFSSALWPFSTLGWPDKTPELAAHYPTSVLVTGFDIIFFWVARMIMMGLKFQGEVPFKEVYIHGLVRDAEGQKMSKSKGNVLDPIDIIDGIDLETLVEKRISGMMQPHLAKKIEQATRKQFPEGIQSFGTDALRFTFASLASTGRDIRFDLQRTEGYRNFCNKLWNAARYVLMNTEDQDNGIDCAECSYSQADLWILSRLNQTISVTSEAIDSYRFDLAAQAIYEFTWNEYCDWYLELAKISLQSDDMLLQRGTRQTLLKVLETVLRLAHPIMPFITEEIWQRVAPLAGVTAATIMLQPYPQQEFEAINIAAEERIQWVMDFILGIRRIRGEMNIAPGKPLNVLLQNGSATDQANLRQAENYLLKLGRLESITWLNAGDDVPESAIALVGDMKILIPMAGLIDKEAELTRLEKEIQRIEKELPRIEGKLNNAAFVDKAPAEVIGKEREKLAGLQSSLKNLNEQYLKIKAL</sequence>
<dbReference type="eggNOG" id="COG0525">
    <property type="taxonomic scope" value="Bacteria"/>
</dbReference>
<dbReference type="KEGG" id="mmt:Metme_0456"/>
<feature type="short sequence motif" description="'KMSKS' region" evidence="13">
    <location>
        <begin position="538"/>
        <end position="542"/>
    </location>
</feature>
<dbReference type="Gene3D" id="1.10.287.380">
    <property type="entry name" value="Valyl-tRNA synthetase, C-terminal domain"/>
    <property type="match status" value="1"/>
</dbReference>
<evidence type="ECO:0000256" key="8">
    <source>
        <dbReference type="ARBA" id="ARBA00023054"/>
    </source>
</evidence>
<keyword evidence="7 13" id="KW-0648">Protein biosynthesis</keyword>
<dbReference type="GO" id="GO:0005524">
    <property type="term" value="F:ATP binding"/>
    <property type="evidence" value="ECO:0007669"/>
    <property type="project" value="UniProtKB-UniRule"/>
</dbReference>
<reference evidence="17 18" key="1">
    <citation type="journal article" date="2011" name="J. Bacteriol.">
        <title>Complete Genome Sequence of the Aerobic Marine Methanotroph Methylomonas methanica MC09.</title>
        <authorList>
            <person name="Boden R."/>
            <person name="Cunliffe M."/>
            <person name="Scanlan J."/>
            <person name="Moussard H."/>
            <person name="Kits K.D."/>
            <person name="Klotz M.G."/>
            <person name="Jetten M.S."/>
            <person name="Vuilleumier S."/>
            <person name="Han J."/>
            <person name="Peters L."/>
            <person name="Mikhailova N."/>
            <person name="Teshima H."/>
            <person name="Tapia R."/>
            <person name="Kyrpides N."/>
            <person name="Ivanova N."/>
            <person name="Pagani I."/>
            <person name="Cheng J.F."/>
            <person name="Goodwin L."/>
            <person name="Han C."/>
            <person name="Hauser L."/>
            <person name="Land M.L."/>
            <person name="Lapidus A."/>
            <person name="Lucas S."/>
            <person name="Pitluck S."/>
            <person name="Woyke T."/>
            <person name="Stein L."/>
            <person name="Murrell J.C."/>
        </authorList>
    </citation>
    <scope>NUCLEOTIDE SEQUENCE [LARGE SCALE GENOMIC DNA]</scope>
    <source>
        <strain evidence="17 18">MC09</strain>
    </source>
</reference>
<dbReference type="SUPFAM" id="SSF46589">
    <property type="entry name" value="tRNA-binding arm"/>
    <property type="match status" value="1"/>
</dbReference>
<feature type="short sequence motif" description="'HIGH' region" evidence="13">
    <location>
        <begin position="40"/>
        <end position="50"/>
    </location>
</feature>
<dbReference type="InterPro" id="IPR002300">
    <property type="entry name" value="aa-tRNA-synth_Ia"/>
</dbReference>
<dbReference type="InterPro" id="IPR037118">
    <property type="entry name" value="Val-tRNA_synth_C_sf"/>
</dbReference>
<dbReference type="CDD" id="cd07962">
    <property type="entry name" value="Anticodon_Ia_Val"/>
    <property type="match status" value="1"/>
</dbReference>
<comment type="similarity">
    <text evidence="12 13">Belongs to the class-I aminoacyl-tRNA synthetase family. ValS type 1 subfamily.</text>
</comment>
<evidence type="ECO:0000256" key="13">
    <source>
        <dbReference type="HAMAP-Rule" id="MF_02004"/>
    </source>
</evidence>
<evidence type="ECO:0000259" key="15">
    <source>
        <dbReference type="Pfam" id="PF08264"/>
    </source>
</evidence>
<evidence type="ECO:0000256" key="1">
    <source>
        <dbReference type="ARBA" id="ARBA00004496"/>
    </source>
</evidence>
<dbReference type="EMBL" id="CP002738">
    <property type="protein sequence ID" value="AEF98900.1"/>
    <property type="molecule type" value="Genomic_DNA"/>
</dbReference>
<protein>
    <recommendedName>
        <fullName evidence="13">Valine--tRNA ligase</fullName>
        <ecNumber evidence="13">6.1.1.9</ecNumber>
    </recommendedName>
    <alternativeName>
        <fullName evidence="13">Valyl-tRNA synthetase</fullName>
        <shortName evidence="13">ValRS</shortName>
    </alternativeName>
</protein>
<dbReference type="InterPro" id="IPR010978">
    <property type="entry name" value="tRNA-bd_arm"/>
</dbReference>
<dbReference type="STRING" id="857087.Metme_0456"/>
<feature type="domain" description="Valyl-tRNA synthetase tRNA-binding arm" evidence="16">
    <location>
        <begin position="870"/>
        <end position="931"/>
    </location>
</feature>
<dbReference type="PRINTS" id="PR00986">
    <property type="entry name" value="TRNASYNTHVAL"/>
</dbReference>
<keyword evidence="5 13" id="KW-0547">Nucleotide-binding</keyword>
<keyword evidence="8 13" id="KW-0175">Coiled coil</keyword>
<reference key="2">
    <citation type="submission" date="2011-05" db="EMBL/GenBank/DDBJ databases">
        <title>Complete genome sequence of the aerobic marine methanotroph Methylomonas methanica MC09.</title>
        <authorList>
            <person name="Boden R."/>
            <person name="Cunliffe M."/>
            <person name="Scanlan J."/>
            <person name="Moussard H."/>
            <person name="Kits K.D."/>
            <person name="Klotz M."/>
            <person name="Jetten M."/>
            <person name="Vuilleumier S."/>
            <person name="Han J."/>
            <person name="Peters L."/>
            <person name="Mikhailova N."/>
            <person name="Teshima H."/>
            <person name="Tapia R."/>
            <person name="Kyrpides N."/>
            <person name="Ivanova N."/>
            <person name="Pagani I."/>
            <person name="Cheng J.-F."/>
            <person name="Goodwin L."/>
            <person name="Han C."/>
            <person name="Hauser L."/>
            <person name="Land M."/>
            <person name="Lapidus A."/>
            <person name="Lucas S."/>
            <person name="Pitluck S."/>
            <person name="Woyke T."/>
            <person name="Stein L.Y."/>
            <person name="Murrell C."/>
        </authorList>
    </citation>
    <scope>NUCLEOTIDE SEQUENCE</scope>
    <source>
        <strain>MC09</strain>
    </source>
</reference>
<evidence type="ECO:0000256" key="6">
    <source>
        <dbReference type="ARBA" id="ARBA00022840"/>
    </source>
</evidence>
<evidence type="ECO:0000256" key="11">
    <source>
        <dbReference type="ARBA" id="ARBA00055630"/>
    </source>
</evidence>
<evidence type="ECO:0000259" key="14">
    <source>
        <dbReference type="Pfam" id="PF00133"/>
    </source>
</evidence>
<feature type="binding site" evidence="13">
    <location>
        <position position="541"/>
    </location>
    <ligand>
        <name>ATP</name>
        <dbReference type="ChEBI" id="CHEBI:30616"/>
    </ligand>
</feature>
<evidence type="ECO:0000256" key="12">
    <source>
        <dbReference type="ARBA" id="ARBA00060830"/>
    </source>
</evidence>
<dbReference type="SUPFAM" id="SSF50677">
    <property type="entry name" value="ValRS/IleRS/LeuRS editing domain"/>
    <property type="match status" value="1"/>
</dbReference>
<dbReference type="InterPro" id="IPR013155">
    <property type="entry name" value="M/V/L/I-tRNA-synth_anticd-bd"/>
</dbReference>
<evidence type="ECO:0000256" key="4">
    <source>
        <dbReference type="ARBA" id="ARBA00022598"/>
    </source>
</evidence>
<keyword evidence="4 13" id="KW-0436">Ligase</keyword>
<dbReference type="InterPro" id="IPR009080">
    <property type="entry name" value="tRNAsynth_Ia_anticodon-bd"/>
</dbReference>
<dbReference type="InterPro" id="IPR002303">
    <property type="entry name" value="Valyl-tRNA_ligase"/>
</dbReference>
<dbReference type="HAMAP" id="MF_02004">
    <property type="entry name" value="Val_tRNA_synth_type1"/>
    <property type="match status" value="1"/>
</dbReference>
<dbReference type="InterPro" id="IPR019499">
    <property type="entry name" value="Val-tRNA_synth_tRNA-bd"/>
</dbReference>
<reference evidence="18" key="3">
    <citation type="submission" date="2011-05" db="EMBL/GenBank/DDBJ databases">
        <title>Complete sequence of Methylomonas methanica MC09.</title>
        <authorList>
            <consortium name="US DOE Joint Genome Institute"/>
            <person name="Lucas S."/>
            <person name="Han J."/>
            <person name="Lapidus A."/>
            <person name="Cheng J.-F."/>
            <person name="Goodwin L."/>
            <person name="Pitluck S."/>
            <person name="Peters L."/>
            <person name="Mikhailova N."/>
            <person name="Teshima H."/>
            <person name="Han C."/>
            <person name="Tapia R."/>
            <person name="Land M."/>
            <person name="Hauser L."/>
            <person name="Kyrpides N."/>
            <person name="Ivanova N."/>
            <person name="Pagani I."/>
            <person name="Stein L."/>
            <person name="Woyke T."/>
        </authorList>
    </citation>
    <scope>NUCLEOTIDE SEQUENCE [LARGE SCALE GENOMIC DNA]</scope>
    <source>
        <strain evidence="18">MC09</strain>
    </source>
</reference>
<dbReference type="InterPro" id="IPR009008">
    <property type="entry name" value="Val/Leu/Ile-tRNA-synth_edit"/>
</dbReference>
<feature type="coiled-coil region" evidence="13">
    <location>
        <begin position="866"/>
        <end position="935"/>
    </location>
</feature>
<dbReference type="Pfam" id="PF08264">
    <property type="entry name" value="Anticodon_1"/>
    <property type="match status" value="1"/>
</dbReference>
<dbReference type="Gene3D" id="1.10.730.10">
    <property type="entry name" value="Isoleucyl-tRNA Synthetase, Domain 1"/>
    <property type="match status" value="1"/>
</dbReference>
<dbReference type="Gene3D" id="3.40.50.620">
    <property type="entry name" value="HUPs"/>
    <property type="match status" value="2"/>
</dbReference>
<dbReference type="FunFam" id="3.40.50.620:FF:000032">
    <property type="entry name" value="Valine--tRNA ligase"/>
    <property type="match status" value="1"/>
</dbReference>
<evidence type="ECO:0000313" key="18">
    <source>
        <dbReference type="Proteomes" id="UP000008888"/>
    </source>
</evidence>
<dbReference type="FunFam" id="3.40.50.620:FF:000073">
    <property type="entry name" value="Valine--tRNA ligase"/>
    <property type="match status" value="1"/>
</dbReference>
<dbReference type="OrthoDB" id="9810365at2"/>
<evidence type="ECO:0000259" key="16">
    <source>
        <dbReference type="Pfam" id="PF10458"/>
    </source>
</evidence>
<keyword evidence="9 13" id="KW-0030">Aminoacyl-tRNA synthetase</keyword>
<dbReference type="PANTHER" id="PTHR11946:SF93">
    <property type="entry name" value="VALINE--TRNA LIGASE, CHLOROPLASTIC_MITOCHONDRIAL 2"/>
    <property type="match status" value="1"/>
</dbReference>
<dbReference type="FunFam" id="1.10.730.10:FF:000007">
    <property type="entry name" value="Valine--tRNA ligase"/>
    <property type="match status" value="1"/>
</dbReference>
<dbReference type="NCBIfam" id="TIGR00422">
    <property type="entry name" value="valS"/>
    <property type="match status" value="1"/>
</dbReference>
<evidence type="ECO:0000256" key="10">
    <source>
        <dbReference type="ARBA" id="ARBA00047552"/>
    </source>
</evidence>
<feature type="domain" description="Aminoacyl-tRNA synthetase class Ia" evidence="14">
    <location>
        <begin position="14"/>
        <end position="615"/>
    </location>
</feature>
<evidence type="ECO:0000256" key="9">
    <source>
        <dbReference type="ARBA" id="ARBA00023146"/>
    </source>
</evidence>
<name>G0A288_METMM</name>
<dbReference type="NCBIfam" id="NF004349">
    <property type="entry name" value="PRK05729.1"/>
    <property type="match status" value="1"/>
</dbReference>
<dbReference type="GO" id="GO:0005829">
    <property type="term" value="C:cytosol"/>
    <property type="evidence" value="ECO:0007669"/>
    <property type="project" value="TreeGrafter"/>
</dbReference>
<feature type="domain" description="Methionyl/Valyl/Leucyl/Isoleucyl-tRNA synthetase anticodon-binding" evidence="15">
    <location>
        <begin position="658"/>
        <end position="809"/>
    </location>
</feature>
<evidence type="ECO:0000256" key="2">
    <source>
        <dbReference type="ARBA" id="ARBA00011245"/>
    </source>
</evidence>
<organism evidence="17 18">
    <name type="scientific">Methylomonas methanica (strain DSM 25384 / MC09)</name>
    <dbReference type="NCBI Taxonomy" id="857087"/>
    <lineage>
        <taxon>Bacteria</taxon>
        <taxon>Pseudomonadati</taxon>
        <taxon>Pseudomonadota</taxon>
        <taxon>Gammaproteobacteria</taxon>
        <taxon>Methylococcales</taxon>
        <taxon>Methylococcaceae</taxon>
        <taxon>Methylomonas</taxon>
    </lineage>
</organism>
<dbReference type="InterPro" id="IPR014729">
    <property type="entry name" value="Rossmann-like_a/b/a_fold"/>
</dbReference>
<evidence type="ECO:0000313" key="17">
    <source>
        <dbReference type="EMBL" id="AEF98900.1"/>
    </source>
</evidence>
<evidence type="ECO:0000256" key="5">
    <source>
        <dbReference type="ARBA" id="ARBA00022741"/>
    </source>
</evidence>
<dbReference type="Gene3D" id="3.90.740.10">
    <property type="entry name" value="Valyl/Leucyl/Isoleucyl-tRNA synthetase, editing domain"/>
    <property type="match status" value="2"/>
</dbReference>
<proteinExistence type="inferred from homology"/>
<keyword evidence="6 13" id="KW-0067">ATP-binding</keyword>
<dbReference type="CDD" id="cd00817">
    <property type="entry name" value="ValRS_core"/>
    <property type="match status" value="1"/>
</dbReference>
<dbReference type="GO" id="GO:0004832">
    <property type="term" value="F:valine-tRNA ligase activity"/>
    <property type="evidence" value="ECO:0007669"/>
    <property type="project" value="UniProtKB-UniRule"/>
</dbReference>
<accession>G0A288</accession>
<dbReference type="Pfam" id="PF10458">
    <property type="entry name" value="Val_tRNA-synt_C"/>
    <property type="match status" value="1"/>
</dbReference>